<dbReference type="HAMAP" id="MF_00847">
    <property type="entry name" value="EttA"/>
    <property type="match status" value="1"/>
</dbReference>
<evidence type="ECO:0000256" key="11">
    <source>
        <dbReference type="ARBA" id="ARBA00022917"/>
    </source>
</evidence>
<evidence type="ECO:0000256" key="12">
    <source>
        <dbReference type="HAMAP-Rule" id="MF_00847"/>
    </source>
</evidence>
<dbReference type="GO" id="GO:0045900">
    <property type="term" value="P:negative regulation of translational elongation"/>
    <property type="evidence" value="ECO:0007669"/>
    <property type="project" value="UniProtKB-UniRule"/>
</dbReference>
<evidence type="ECO:0000256" key="7">
    <source>
        <dbReference type="ARBA" id="ARBA00022801"/>
    </source>
</evidence>
<comment type="domain">
    <text evidence="12">The P-site tRNA interaction motif (PtIM domain) probably interacts with the P-site tRNA(fMet) as well as the 23S rRNA.</text>
</comment>
<dbReference type="InterPro" id="IPR003593">
    <property type="entry name" value="AAA+_ATPase"/>
</dbReference>
<dbReference type="GO" id="GO:0016887">
    <property type="term" value="F:ATP hydrolysis activity"/>
    <property type="evidence" value="ECO:0007669"/>
    <property type="project" value="UniProtKB-UniRule"/>
</dbReference>
<keyword evidence="4 12" id="KW-0699">rRNA-binding</keyword>
<dbReference type="RefSeq" id="WP_149728158.1">
    <property type="nucleotide sequence ID" value="NZ_VUJV01000003.1"/>
</dbReference>
<keyword evidence="6 12" id="KW-0547">Nucleotide-binding</keyword>
<comment type="caution">
    <text evidence="14">The sequence shown here is derived from an EMBL/GenBank/DDBJ whole genome shotgun (WGS) entry which is preliminary data.</text>
</comment>
<feature type="domain" description="ABC transporter" evidence="13">
    <location>
        <begin position="6"/>
        <end position="258"/>
    </location>
</feature>
<dbReference type="Proteomes" id="UP000325003">
    <property type="component" value="Unassembled WGS sequence"/>
</dbReference>
<dbReference type="SMART" id="SM00382">
    <property type="entry name" value="AAA"/>
    <property type="match status" value="2"/>
</dbReference>
<organism evidence="14 15">
    <name type="scientific">Nocardioides humilatus</name>
    <dbReference type="NCBI Taxonomy" id="2607660"/>
    <lineage>
        <taxon>Bacteria</taxon>
        <taxon>Bacillati</taxon>
        <taxon>Actinomycetota</taxon>
        <taxon>Actinomycetes</taxon>
        <taxon>Propionibacteriales</taxon>
        <taxon>Nocardioidaceae</taxon>
        <taxon>Nocardioides</taxon>
    </lineage>
</organism>
<dbReference type="Gene3D" id="3.40.50.300">
    <property type="entry name" value="P-loop containing nucleotide triphosphate hydrolases"/>
    <property type="match status" value="2"/>
</dbReference>
<dbReference type="GO" id="GO:0019843">
    <property type="term" value="F:rRNA binding"/>
    <property type="evidence" value="ECO:0007669"/>
    <property type="project" value="UniProtKB-UniRule"/>
</dbReference>
<protein>
    <recommendedName>
        <fullName evidence="12">Energy-dependent translational throttle protein EttA</fullName>
        <ecNumber evidence="12">3.6.1.-</ecNumber>
    </recommendedName>
    <alternativeName>
        <fullName evidence="12">Translational regulatory factor EttA</fullName>
    </alternativeName>
</protein>
<dbReference type="AlphaFoldDB" id="A0A5B1LF18"/>
<keyword evidence="3 12" id="KW-0820">tRNA-binding</keyword>
<dbReference type="Pfam" id="PF12848">
    <property type="entry name" value="ABC_tran_Xtn"/>
    <property type="match status" value="1"/>
</dbReference>
<dbReference type="FunFam" id="3.40.50.300:FF:000011">
    <property type="entry name" value="Putative ABC transporter ATP-binding component"/>
    <property type="match status" value="1"/>
</dbReference>
<keyword evidence="15" id="KW-1185">Reference proteome</keyword>
<feature type="domain" description="ABC transporter" evidence="13">
    <location>
        <begin position="324"/>
        <end position="540"/>
    </location>
</feature>
<dbReference type="NCBIfam" id="TIGR03719">
    <property type="entry name" value="ABC_ABC_ChvD"/>
    <property type="match status" value="1"/>
</dbReference>
<reference evidence="14 15" key="2">
    <citation type="submission" date="2019-09" db="EMBL/GenBank/DDBJ databases">
        <authorList>
            <person name="Jin C."/>
        </authorList>
    </citation>
    <scope>NUCLEOTIDE SEQUENCE [LARGE SCALE GENOMIC DNA]</scope>
    <source>
        <strain evidence="14 15">BN130099</strain>
    </source>
</reference>
<dbReference type="InterPro" id="IPR032781">
    <property type="entry name" value="ABC_tran_Xtn"/>
</dbReference>
<evidence type="ECO:0000256" key="10">
    <source>
        <dbReference type="ARBA" id="ARBA00022884"/>
    </source>
</evidence>
<sequence>MAEYVYTLRNVRKAHGDKVVLDNVTLSFLHGAKIGVVGPNGAGKSSLLKIMAGLDKPNNGDAILDPDATVGMLQQEPPLTEGKTVLENVEEAVHDIKSKMKRLEDAYMEMGDPDADQDALMAETGDLQTYLDNIGAWDVDSRLEQAMDALRCPPSDALVDNLSGGERRRVALCKLLLLQPDLLLLDEPTNHLDAESVQWLEGHLKSYPGAVLAITHDRYFLDNVAEWIAEIDRGSIHGYEGNYSTYLETKKDRLKIEGAKDAKRAKMLEKELEWVRSNAKARQTKSKSRLARYEELAAEAEKARKIDTSEINIPPGPRLGDVVLDVKGLTKGFEGRTLWNDVSFTLPRAGIVGIIGPNGVGKTTLFRMITEQEAPDAGAVNVGQTVKISYVDQSRGGIDPQKNVWEVVSDGLDFIKVANFEMNSRAYVASFGFKGPDQQKKAGVLSGGERNRLNLALTLKMGGNLLILDEPTNDLDVETLSSLEDALLDFPGCAVVTSHDRWFLDRVATHILAWEGDDEDEAKWFWFEGNFASYEENKIERLGAEAARPHRVTHRRLTRD</sequence>
<keyword evidence="11 12" id="KW-0648">Protein biosynthesis</keyword>
<dbReference type="PANTHER" id="PTHR43858">
    <property type="entry name" value="ENERGY-DEPENDENT TRANSLATIONAL THROTTLE PROTEIN ETTA"/>
    <property type="match status" value="1"/>
</dbReference>
<name>A0A5B1LF18_9ACTN</name>
<dbReference type="InterPro" id="IPR027417">
    <property type="entry name" value="P-loop_NTPase"/>
</dbReference>
<comment type="subcellular location">
    <subcellularLocation>
        <location evidence="12">Cytoplasm</location>
    </subcellularLocation>
    <text evidence="12">Associates with ribosomes and polysomes.</text>
</comment>
<dbReference type="NCBIfam" id="NF008775">
    <property type="entry name" value="PRK11819.1"/>
    <property type="match status" value="1"/>
</dbReference>
<comment type="catalytic activity">
    <reaction evidence="12">
        <text>ATP + H2O = ADP + phosphate + H(+)</text>
        <dbReference type="Rhea" id="RHEA:13065"/>
        <dbReference type="ChEBI" id="CHEBI:15377"/>
        <dbReference type="ChEBI" id="CHEBI:15378"/>
        <dbReference type="ChEBI" id="CHEBI:30616"/>
        <dbReference type="ChEBI" id="CHEBI:43474"/>
        <dbReference type="ChEBI" id="CHEBI:456216"/>
    </reaction>
</comment>
<keyword evidence="8 12" id="KW-0067">ATP-binding</keyword>
<evidence type="ECO:0000256" key="4">
    <source>
        <dbReference type="ARBA" id="ARBA00022730"/>
    </source>
</evidence>
<evidence type="ECO:0000256" key="1">
    <source>
        <dbReference type="ARBA" id="ARBA00005868"/>
    </source>
</evidence>
<dbReference type="GO" id="GO:0006412">
    <property type="term" value="P:translation"/>
    <property type="evidence" value="ECO:0007669"/>
    <property type="project" value="UniProtKB-KW"/>
</dbReference>
<evidence type="ECO:0000313" key="14">
    <source>
        <dbReference type="EMBL" id="KAA1418818.1"/>
    </source>
</evidence>
<evidence type="ECO:0000256" key="6">
    <source>
        <dbReference type="ARBA" id="ARBA00022741"/>
    </source>
</evidence>
<keyword evidence="2 12" id="KW-0963">Cytoplasm</keyword>
<feature type="binding site" evidence="12">
    <location>
        <begin position="38"/>
        <end position="45"/>
    </location>
    <ligand>
        <name>ATP</name>
        <dbReference type="ChEBI" id="CHEBI:30616"/>
        <label>1</label>
    </ligand>
</feature>
<comment type="subunit">
    <text evidence="12">Monomer. Probably contacts ribosomal proteins L1, L5, L33 and S7, the 16S and 23S rRNA and the P-site containing tRNA(fMet).</text>
</comment>
<dbReference type="EC" id="3.6.1.-" evidence="12"/>
<accession>A0A5B1LF18</accession>
<dbReference type="InterPro" id="IPR003439">
    <property type="entry name" value="ABC_transporter-like_ATP-bd"/>
</dbReference>
<dbReference type="InterPro" id="IPR022374">
    <property type="entry name" value="EttA"/>
</dbReference>
<evidence type="ECO:0000313" key="15">
    <source>
        <dbReference type="Proteomes" id="UP000325003"/>
    </source>
</evidence>
<evidence type="ECO:0000256" key="9">
    <source>
        <dbReference type="ARBA" id="ARBA00022845"/>
    </source>
</evidence>
<comment type="function">
    <text evidence="12">A translation factor that gates the progression of the 70S ribosomal initiation complex (IC, containing tRNA(fMet) in the P-site) into the translation elongation cycle by using a mechanism sensitive to the ATP/ADP ratio. Binds to the 70S ribosome E-site where it modulates the state of the translating ribosome during subunit translocation. ATP hydrolysis probably frees it from the ribosome, which can enter the elongation phase.</text>
</comment>
<dbReference type="GO" id="GO:0043022">
    <property type="term" value="F:ribosome binding"/>
    <property type="evidence" value="ECO:0007669"/>
    <property type="project" value="UniProtKB-UniRule"/>
</dbReference>
<feature type="region of interest" description="Arm" evidence="12">
    <location>
        <begin position="94"/>
        <end position="138"/>
    </location>
</feature>
<keyword evidence="10 12" id="KW-0694">RNA-binding</keyword>
<evidence type="ECO:0000256" key="5">
    <source>
        <dbReference type="ARBA" id="ARBA00022737"/>
    </source>
</evidence>
<keyword evidence="5 12" id="KW-0677">Repeat</keyword>
<dbReference type="GO" id="GO:0005737">
    <property type="term" value="C:cytoplasm"/>
    <property type="evidence" value="ECO:0007669"/>
    <property type="project" value="UniProtKB-SubCell"/>
</dbReference>
<dbReference type="PROSITE" id="PS00211">
    <property type="entry name" value="ABC_TRANSPORTER_1"/>
    <property type="match status" value="2"/>
</dbReference>
<comment type="caution">
    <text evidence="12">Lacks conserved residue(s) required for the propagation of feature annotation.</text>
</comment>
<dbReference type="FunFam" id="3.40.50.300:FF:000183">
    <property type="entry name" value="ABC transporter ATP-binding protein yjjK"/>
    <property type="match status" value="1"/>
</dbReference>
<reference evidence="14 15" key="1">
    <citation type="submission" date="2019-09" db="EMBL/GenBank/DDBJ databases">
        <title>Nocardioides panacisoli sp. nov., isolated from the soil of a ginseng field.</title>
        <authorList>
            <person name="Cho C."/>
        </authorList>
    </citation>
    <scope>NUCLEOTIDE SEQUENCE [LARGE SCALE GENOMIC DNA]</scope>
    <source>
        <strain evidence="14 15">BN130099</strain>
    </source>
</reference>
<dbReference type="GO" id="GO:0000049">
    <property type="term" value="F:tRNA binding"/>
    <property type="evidence" value="ECO:0007669"/>
    <property type="project" value="UniProtKB-UniRule"/>
</dbReference>
<dbReference type="InterPro" id="IPR017871">
    <property type="entry name" value="ABC_transporter-like_CS"/>
</dbReference>
<comment type="similarity">
    <text evidence="1 12">Belongs to the ABC transporter superfamily. ABCF family. Translational throttle EttA subfamily.</text>
</comment>
<evidence type="ECO:0000256" key="3">
    <source>
        <dbReference type="ARBA" id="ARBA00022555"/>
    </source>
</evidence>
<evidence type="ECO:0000256" key="8">
    <source>
        <dbReference type="ARBA" id="ARBA00022840"/>
    </source>
</evidence>
<dbReference type="PROSITE" id="PS50893">
    <property type="entry name" value="ABC_TRANSPORTER_2"/>
    <property type="match status" value="2"/>
</dbReference>
<dbReference type="SUPFAM" id="SSF52540">
    <property type="entry name" value="P-loop containing nucleoside triphosphate hydrolases"/>
    <property type="match status" value="2"/>
</dbReference>
<comment type="domain">
    <text evidence="12">The arm domain is inserted in the first ABC transporter domain. Probably contacts ribosomal protein L1.</text>
</comment>
<proteinExistence type="inferred from homology"/>
<evidence type="ECO:0000256" key="2">
    <source>
        <dbReference type="ARBA" id="ARBA00022490"/>
    </source>
</evidence>
<dbReference type="CDD" id="cd03221">
    <property type="entry name" value="ABCF_EF-3"/>
    <property type="match status" value="2"/>
</dbReference>
<evidence type="ECO:0000259" key="13">
    <source>
        <dbReference type="PROSITE" id="PS50893"/>
    </source>
</evidence>
<gene>
    <name evidence="12 14" type="primary">ettA</name>
    <name evidence="14" type="ORF">F0U44_10035</name>
</gene>
<dbReference type="Pfam" id="PF00005">
    <property type="entry name" value="ABC_tran"/>
    <property type="match status" value="2"/>
</dbReference>
<keyword evidence="9 12" id="KW-0810">Translation regulation</keyword>
<dbReference type="EMBL" id="VUJV01000003">
    <property type="protein sequence ID" value="KAA1418818.1"/>
    <property type="molecule type" value="Genomic_DNA"/>
</dbReference>
<dbReference type="GO" id="GO:0005524">
    <property type="term" value="F:ATP binding"/>
    <property type="evidence" value="ECO:0007669"/>
    <property type="project" value="UniProtKB-UniRule"/>
</dbReference>
<keyword evidence="7 12" id="KW-0378">Hydrolase</keyword>
<dbReference type="PANTHER" id="PTHR43858:SF1">
    <property type="entry name" value="ABC TRANSPORTER-RELATED PROTEIN"/>
    <property type="match status" value="1"/>
</dbReference>
<feature type="binding site" evidence="12">
    <location>
        <begin position="356"/>
        <end position="363"/>
    </location>
    <ligand>
        <name>ATP</name>
        <dbReference type="ChEBI" id="CHEBI:30616"/>
        <label>2</label>
    </ligand>
</feature>